<dbReference type="SUPFAM" id="SSF48208">
    <property type="entry name" value="Six-hairpin glycosidases"/>
    <property type="match status" value="1"/>
</dbReference>
<keyword evidence="3" id="KW-1185">Reference proteome</keyword>
<organism evidence="2 3">
    <name type="scientific">Parapedobacter defluvii</name>
    <dbReference type="NCBI Taxonomy" id="2045106"/>
    <lineage>
        <taxon>Bacteria</taxon>
        <taxon>Pseudomonadati</taxon>
        <taxon>Bacteroidota</taxon>
        <taxon>Sphingobacteriia</taxon>
        <taxon>Sphingobacteriales</taxon>
        <taxon>Sphingobacteriaceae</taxon>
        <taxon>Parapedobacter</taxon>
    </lineage>
</organism>
<accession>A0ABQ1L2D2</accession>
<dbReference type="RefSeq" id="WP_188746259.1">
    <property type="nucleotide sequence ID" value="NZ_BMIK01000001.1"/>
</dbReference>
<reference evidence="3" key="1">
    <citation type="journal article" date="2019" name="Int. J. Syst. Evol. Microbiol.">
        <title>The Global Catalogue of Microorganisms (GCM) 10K type strain sequencing project: providing services to taxonomists for standard genome sequencing and annotation.</title>
        <authorList>
            <consortium name="The Broad Institute Genomics Platform"/>
            <consortium name="The Broad Institute Genome Sequencing Center for Infectious Disease"/>
            <person name="Wu L."/>
            <person name="Ma J."/>
        </authorList>
    </citation>
    <scope>NUCLEOTIDE SEQUENCE [LARGE SCALE GENOMIC DNA]</scope>
    <source>
        <strain evidence="3">CGMCC 1.15342</strain>
    </source>
</reference>
<evidence type="ECO:0008006" key="4">
    <source>
        <dbReference type="Google" id="ProtNLM"/>
    </source>
</evidence>
<dbReference type="InterPro" id="IPR012341">
    <property type="entry name" value="6hp_glycosidase-like_sf"/>
</dbReference>
<feature type="chain" id="PRO_5045746998" description="Six-hairpin glycosidase-like protein" evidence="1">
    <location>
        <begin position="23"/>
        <end position="677"/>
    </location>
</feature>
<dbReference type="InterPro" id="IPR008928">
    <property type="entry name" value="6-hairpin_glycosidase_sf"/>
</dbReference>
<dbReference type="Proteomes" id="UP000597338">
    <property type="component" value="Unassembled WGS sequence"/>
</dbReference>
<dbReference type="PANTHER" id="PTHR34987:SF4">
    <property type="entry name" value="ALPHA-L-RHAMNOSIDASE C-TERMINAL DOMAIN-CONTAINING PROTEIN"/>
    <property type="match status" value="1"/>
</dbReference>
<name>A0ABQ1L2D2_9SPHI</name>
<sequence>MIVNKNMLLLLICLAIWPSAMAQQAADPEFWHISDSNSIVWDVSSESWLPHGDNIEMSGSKVSGIIYYAVNEKRQLTVTRDLIFPQLRTYDRTNGVNWQQYRAYRRLTYSSEIEPTITDSLKTVVFDQVDSVRIAGKLIIYHTPVNHIVLTRTLFPSMTDRLFVEQWTLTNIGRDAKKLHIGNTTASTALPGYKGTYHNRVYSDAHDHISLTAGQSYRFGIYFVAAINDEPTDGFSHEAAEHERDAFLETMQESLVLETTNPVLDQLFYFSKIRAAESIFNSKMGLVHSPGGGNYYVGVWANDQVEYSGPFFPFLGYPKGSIAAENAYRMFLKHIPKGDKPIPYSFEIEGDIQSSNKDRGDAAMIAYGTSLYLLRMGDKKLAASLWPLIEWSLAYCHSKLDENGVVRSQTDEMEGRIATGNANLATSSLYYGGLKYATYVAQELGYKNVSNTYKRQQRELEKNIENHFGSAIEGLDTYRYFEGNDRLRHWICLPLVMGINTRAEATATALLDSMWTENGVLVEHQPGPQAHTVFWDRGTLYALRGTFKAGFFEKSLEKLAAYSRKRLLGDHVPYAIEAFPENNMRHLSAESALYCRIFLEGILGIEQTGFSSYNITPQLNEQLPRLTLKNIHLGHTTVSIALELIGDDQVNVKISTNGRLVVDTKQKNRRQVNFELK</sequence>
<evidence type="ECO:0000256" key="1">
    <source>
        <dbReference type="SAM" id="SignalP"/>
    </source>
</evidence>
<evidence type="ECO:0000313" key="3">
    <source>
        <dbReference type="Proteomes" id="UP000597338"/>
    </source>
</evidence>
<feature type="signal peptide" evidence="1">
    <location>
        <begin position="1"/>
        <end position="22"/>
    </location>
</feature>
<keyword evidence="1" id="KW-0732">Signal</keyword>
<dbReference type="Gene3D" id="1.50.10.10">
    <property type="match status" value="1"/>
</dbReference>
<proteinExistence type="predicted"/>
<protein>
    <recommendedName>
        <fullName evidence="4">Six-hairpin glycosidase-like protein</fullName>
    </recommendedName>
</protein>
<dbReference type="PANTHER" id="PTHR34987">
    <property type="entry name" value="C, PUTATIVE (AFU_ORTHOLOGUE AFUA_3G02880)-RELATED"/>
    <property type="match status" value="1"/>
</dbReference>
<dbReference type="EMBL" id="BMIK01000001">
    <property type="protein sequence ID" value="GGC12993.1"/>
    <property type="molecule type" value="Genomic_DNA"/>
</dbReference>
<evidence type="ECO:0000313" key="2">
    <source>
        <dbReference type="EMBL" id="GGC12993.1"/>
    </source>
</evidence>
<comment type="caution">
    <text evidence="2">The sequence shown here is derived from an EMBL/GenBank/DDBJ whole genome shotgun (WGS) entry which is preliminary data.</text>
</comment>
<gene>
    <name evidence="2" type="ORF">GCM10011386_00770</name>
</gene>